<name>V6LU99_9EUKA</name>
<dbReference type="AlphaFoldDB" id="V6LU99"/>
<reference evidence="2 3" key="1">
    <citation type="journal article" date="2014" name="PLoS Genet.">
        <title>The Genome of Spironucleus salmonicida Highlights a Fish Pathogen Adapted to Fluctuating Environments.</title>
        <authorList>
            <person name="Xu F."/>
            <person name="Jerlstrom-Hultqvist J."/>
            <person name="Einarsson E."/>
            <person name="Astvaldsson A."/>
            <person name="Svard S.G."/>
            <person name="Andersson J.O."/>
        </authorList>
    </citation>
    <scope>NUCLEOTIDE SEQUENCE</scope>
    <source>
        <strain evidence="3">ATCC 50377</strain>
    </source>
</reference>
<feature type="region of interest" description="Disordered" evidence="1">
    <location>
        <begin position="38"/>
        <end position="57"/>
    </location>
</feature>
<keyword evidence="4" id="KW-1185">Reference proteome</keyword>
<sequence length="120" mass="14101">MYKLADGQYQNYFKRFYRPFTRALSPKSQFMLKMQQKSEVEKQMQIPELPPHEKPRMDLAQSQPTLTARMQLLKISGRPAPLTRTHDRMNRSMTLQTKLAKTHGTSSQFGTKSLESDWHE</sequence>
<dbReference type="Proteomes" id="UP000018208">
    <property type="component" value="Unassembled WGS sequence"/>
</dbReference>
<evidence type="ECO:0000256" key="1">
    <source>
        <dbReference type="SAM" id="MobiDB-lite"/>
    </source>
</evidence>
<protein>
    <submittedName>
        <fullName evidence="2">Uncharacterized protein</fullName>
    </submittedName>
</protein>
<evidence type="ECO:0000313" key="2">
    <source>
        <dbReference type="EMBL" id="EST48192.1"/>
    </source>
</evidence>
<proteinExistence type="predicted"/>
<gene>
    <name evidence="2" type="ORF">SS50377_11630</name>
    <name evidence="3" type="ORF">SS50377_20397</name>
</gene>
<accession>V6LU99</accession>
<dbReference type="EMBL" id="KI545997">
    <property type="protein sequence ID" value="EST48192.1"/>
    <property type="molecule type" value="Genomic_DNA"/>
</dbReference>
<feature type="compositionally biased region" description="Polar residues" evidence="1">
    <location>
        <begin position="97"/>
        <end position="113"/>
    </location>
</feature>
<reference evidence="3" key="2">
    <citation type="submission" date="2020-12" db="EMBL/GenBank/DDBJ databases">
        <title>New Spironucleus salmonicida genome in near-complete chromosomes.</title>
        <authorList>
            <person name="Xu F."/>
            <person name="Kurt Z."/>
            <person name="Jimenez-Gonzalez A."/>
            <person name="Astvaldsson A."/>
            <person name="Andersson J.O."/>
            <person name="Svard S.G."/>
        </authorList>
    </citation>
    <scope>NUCLEOTIDE SEQUENCE</scope>
    <source>
        <strain evidence="3">ATCC 50377</strain>
    </source>
</reference>
<dbReference type="VEuPathDB" id="GiardiaDB:SS50377_20397"/>
<organism evidence="2">
    <name type="scientific">Spironucleus salmonicida</name>
    <dbReference type="NCBI Taxonomy" id="348837"/>
    <lineage>
        <taxon>Eukaryota</taxon>
        <taxon>Metamonada</taxon>
        <taxon>Diplomonadida</taxon>
        <taxon>Hexamitidae</taxon>
        <taxon>Hexamitinae</taxon>
        <taxon>Spironucleus</taxon>
    </lineage>
</organism>
<feature type="region of interest" description="Disordered" evidence="1">
    <location>
        <begin position="97"/>
        <end position="120"/>
    </location>
</feature>
<evidence type="ECO:0000313" key="3">
    <source>
        <dbReference type="EMBL" id="KAH0577049.1"/>
    </source>
</evidence>
<dbReference type="EMBL" id="AUWU02000001">
    <property type="protein sequence ID" value="KAH0577049.1"/>
    <property type="molecule type" value="Genomic_DNA"/>
</dbReference>
<evidence type="ECO:0000313" key="4">
    <source>
        <dbReference type="Proteomes" id="UP000018208"/>
    </source>
</evidence>